<dbReference type="EMBL" id="BMFK01000001">
    <property type="protein sequence ID" value="GGE56627.1"/>
    <property type="molecule type" value="Genomic_DNA"/>
</dbReference>
<keyword evidence="3" id="KW-1185">Reference proteome</keyword>
<feature type="transmembrane region" description="Helical" evidence="1">
    <location>
        <begin position="7"/>
        <end position="28"/>
    </location>
</feature>
<feature type="transmembrane region" description="Helical" evidence="1">
    <location>
        <begin position="92"/>
        <end position="112"/>
    </location>
</feature>
<reference evidence="2" key="2">
    <citation type="submission" date="2020-09" db="EMBL/GenBank/DDBJ databases">
        <authorList>
            <person name="Sun Q."/>
            <person name="Zhou Y."/>
        </authorList>
    </citation>
    <scope>NUCLEOTIDE SEQUENCE</scope>
    <source>
        <strain evidence="2">CGMCC 1.12698</strain>
    </source>
</reference>
<keyword evidence="1" id="KW-1133">Transmembrane helix</keyword>
<feature type="transmembrane region" description="Helical" evidence="1">
    <location>
        <begin position="48"/>
        <end position="71"/>
    </location>
</feature>
<accession>A0A917EMC6</accession>
<proteinExistence type="predicted"/>
<reference evidence="2" key="1">
    <citation type="journal article" date="2014" name="Int. J. Syst. Evol. Microbiol.">
        <title>Complete genome sequence of Corynebacterium casei LMG S-19264T (=DSM 44701T), isolated from a smear-ripened cheese.</title>
        <authorList>
            <consortium name="US DOE Joint Genome Institute (JGI-PGF)"/>
            <person name="Walter F."/>
            <person name="Albersmeier A."/>
            <person name="Kalinowski J."/>
            <person name="Ruckert C."/>
        </authorList>
    </citation>
    <scope>NUCLEOTIDE SEQUENCE</scope>
    <source>
        <strain evidence="2">CGMCC 1.12698</strain>
    </source>
</reference>
<dbReference type="RefSeq" id="WP_188386748.1">
    <property type="nucleotide sequence ID" value="NZ_BMFK01000001.1"/>
</dbReference>
<evidence type="ECO:0000313" key="3">
    <source>
        <dbReference type="Proteomes" id="UP000605259"/>
    </source>
</evidence>
<name>A0A917EMC6_9BACI</name>
<protein>
    <submittedName>
        <fullName evidence="2">Membrane protein YoaS</fullName>
    </submittedName>
</protein>
<keyword evidence="1" id="KW-0472">Membrane</keyword>
<dbReference type="Pfam" id="PF11188">
    <property type="entry name" value="DUF2975"/>
    <property type="match status" value="1"/>
</dbReference>
<dbReference type="AlphaFoldDB" id="A0A917EMC6"/>
<dbReference type="Proteomes" id="UP000605259">
    <property type="component" value="Unassembled WGS sequence"/>
</dbReference>
<organism evidence="2 3">
    <name type="scientific">Priestia taiwanensis</name>
    <dbReference type="NCBI Taxonomy" id="1347902"/>
    <lineage>
        <taxon>Bacteria</taxon>
        <taxon>Bacillati</taxon>
        <taxon>Bacillota</taxon>
        <taxon>Bacilli</taxon>
        <taxon>Bacillales</taxon>
        <taxon>Bacillaceae</taxon>
        <taxon>Priestia</taxon>
    </lineage>
</organism>
<sequence>MKRETLFLKIVVFLIGIPILGLCIVILPELAGFYAKLLPNMAYLQYPFLIILYATAIPFFFALYQTLKLLSYIDKNIAFSELSVKALKSIKYCAVSLSMLYVLVLPFLYLLADADDAPGLIVLGLVVIFASMVVAVFAAVLQKLLKNAIDIKEENDLTV</sequence>
<feature type="transmembrane region" description="Helical" evidence="1">
    <location>
        <begin position="118"/>
        <end position="141"/>
    </location>
</feature>
<evidence type="ECO:0000313" key="2">
    <source>
        <dbReference type="EMBL" id="GGE56627.1"/>
    </source>
</evidence>
<dbReference type="InterPro" id="IPR021354">
    <property type="entry name" value="DUF2975"/>
</dbReference>
<evidence type="ECO:0000256" key="1">
    <source>
        <dbReference type="SAM" id="Phobius"/>
    </source>
</evidence>
<comment type="caution">
    <text evidence="2">The sequence shown here is derived from an EMBL/GenBank/DDBJ whole genome shotgun (WGS) entry which is preliminary data.</text>
</comment>
<gene>
    <name evidence="2" type="primary">yoaS</name>
    <name evidence="2" type="ORF">GCM10007140_03680</name>
</gene>
<keyword evidence="1" id="KW-0812">Transmembrane</keyword>